<reference evidence="4" key="1">
    <citation type="submission" date="2017-01" db="EMBL/GenBank/DDBJ databases">
        <title>Comparative genomics of anhydrobiosis in the tardigrade Hypsibius dujardini.</title>
        <authorList>
            <person name="Yoshida Y."/>
            <person name="Koutsovoulos G."/>
            <person name="Laetsch D."/>
            <person name="Stevens L."/>
            <person name="Kumar S."/>
            <person name="Horikawa D."/>
            <person name="Ishino K."/>
            <person name="Komine S."/>
            <person name="Tomita M."/>
            <person name="Blaxter M."/>
            <person name="Arakawa K."/>
        </authorList>
    </citation>
    <scope>NUCLEOTIDE SEQUENCE [LARGE SCALE GENOMIC DNA]</scope>
    <source>
        <strain evidence="4">Z151</strain>
    </source>
</reference>
<sequence>MFLPTIGIIFTILPHLQARLLPAGAGYVGAGYNILFGNNDGARFASGGPDPGFRLTNMVLKKSFSAPDDYCPTEAICTEIPDGISDDQFSLVADLVQYQKLYSAAWEFESEEALLPLEGTFAGLRSSPIAEATDMIEHTKSIITEKRNVAVSGELRYNHKENTKLTSEFVLTLCELPVEYDADTYRRFITAWGTHVIVAVKVGRMDITRYEVPFAMVNSLLATTAALTKILTVRVDNSTAAYSSNSLQDSGIIQTFVDLTTAGNSTFRKWRFTAGSVTAPSPVHLTLRRLDKFVTREFIAKSVDNLCPALEDGGNVRWIQSNIKQALLEYPVQPETTVFLPLQREFKIDWPKGSYALIKTTNCPETDGSSVWFSSGKRVFLDTLGMYLTSLPSTLYDMDLVPYGKKGGFGKLTLKFCVKDVDSAAGQTNWPMGSYCIFRKHECPTGFDEGSIATPSWSLTSDTEALPSGVYTSSKTVFEFCCRRDRPVDEAIILPPSHPFTLMSSGGQCQRVIGMESQLQIQTLRKGAVLGIAPFVTATDVASSGMKLYFCYYKKRSTEAT</sequence>
<protein>
    <recommendedName>
        <fullName evidence="2">MACPF domain-containing protein</fullName>
    </recommendedName>
</protein>
<dbReference type="EMBL" id="MTYJ01000079">
    <property type="protein sequence ID" value="OQV16068.1"/>
    <property type="molecule type" value="Genomic_DNA"/>
</dbReference>
<proteinExistence type="predicted"/>
<keyword evidence="1" id="KW-0732">Signal</keyword>
<evidence type="ECO:0000259" key="2">
    <source>
        <dbReference type="PROSITE" id="PS51412"/>
    </source>
</evidence>
<dbReference type="PANTHER" id="PTHR19324">
    <property type="entry name" value="PERFORIN-LIKE PROTEIN 1"/>
    <property type="match status" value="1"/>
</dbReference>
<feature type="chain" id="PRO_5012890337" description="MACPF domain-containing protein" evidence="1">
    <location>
        <begin position="19"/>
        <end position="561"/>
    </location>
</feature>
<dbReference type="Pfam" id="PF01823">
    <property type="entry name" value="MACPF"/>
    <property type="match status" value="1"/>
</dbReference>
<dbReference type="PANTHER" id="PTHR19324:SF33">
    <property type="entry name" value="MUCIN-5AC"/>
    <property type="match status" value="1"/>
</dbReference>
<evidence type="ECO:0000313" key="3">
    <source>
        <dbReference type="EMBL" id="OQV16068.1"/>
    </source>
</evidence>
<dbReference type="OrthoDB" id="5954510at2759"/>
<evidence type="ECO:0000313" key="4">
    <source>
        <dbReference type="Proteomes" id="UP000192578"/>
    </source>
</evidence>
<dbReference type="Pfam" id="PF16977">
    <property type="entry name" value="ApeC"/>
    <property type="match status" value="1"/>
</dbReference>
<dbReference type="Proteomes" id="UP000192578">
    <property type="component" value="Unassembled WGS sequence"/>
</dbReference>
<comment type="caution">
    <text evidence="3">The sequence shown here is derived from an EMBL/GenBank/DDBJ whole genome shotgun (WGS) entry which is preliminary data.</text>
</comment>
<dbReference type="InterPro" id="IPR031569">
    <property type="entry name" value="ApeC"/>
</dbReference>
<feature type="domain" description="MACPF" evidence="2">
    <location>
        <begin position="11"/>
        <end position="325"/>
    </location>
</feature>
<feature type="signal peptide" evidence="1">
    <location>
        <begin position="1"/>
        <end position="18"/>
    </location>
</feature>
<dbReference type="InterPro" id="IPR020864">
    <property type="entry name" value="MACPF"/>
</dbReference>
<accession>A0A1W0WLI7</accession>
<evidence type="ECO:0000256" key="1">
    <source>
        <dbReference type="SAM" id="SignalP"/>
    </source>
</evidence>
<organism evidence="3 4">
    <name type="scientific">Hypsibius exemplaris</name>
    <name type="common">Freshwater tardigrade</name>
    <dbReference type="NCBI Taxonomy" id="2072580"/>
    <lineage>
        <taxon>Eukaryota</taxon>
        <taxon>Metazoa</taxon>
        <taxon>Ecdysozoa</taxon>
        <taxon>Tardigrada</taxon>
        <taxon>Eutardigrada</taxon>
        <taxon>Parachela</taxon>
        <taxon>Hypsibioidea</taxon>
        <taxon>Hypsibiidae</taxon>
        <taxon>Hypsibius</taxon>
    </lineage>
</organism>
<keyword evidence="4" id="KW-1185">Reference proteome</keyword>
<dbReference type="AlphaFoldDB" id="A0A1W0WLI7"/>
<gene>
    <name evidence="3" type="ORF">BV898_09838</name>
</gene>
<name>A0A1W0WLI7_HYPEX</name>
<dbReference type="PROSITE" id="PS51412">
    <property type="entry name" value="MACPF_2"/>
    <property type="match status" value="1"/>
</dbReference>